<organism evidence="2 3">
    <name type="scientific">Geodermatophilus poikilotrophus</name>
    <dbReference type="NCBI Taxonomy" id="1333667"/>
    <lineage>
        <taxon>Bacteria</taxon>
        <taxon>Bacillati</taxon>
        <taxon>Actinomycetota</taxon>
        <taxon>Actinomycetes</taxon>
        <taxon>Geodermatophilales</taxon>
        <taxon>Geodermatophilaceae</taxon>
        <taxon>Geodermatophilus</taxon>
    </lineage>
</organism>
<proteinExistence type="predicted"/>
<dbReference type="PANTHER" id="PTHR37946:SF1">
    <property type="entry name" value="SLL1969 PROTEIN"/>
    <property type="match status" value="1"/>
</dbReference>
<accession>A0A1H9ZDZ7</accession>
<dbReference type="OrthoDB" id="8871309at2"/>
<feature type="domain" description="AB hydrolase-1" evidence="1">
    <location>
        <begin position="56"/>
        <end position="214"/>
    </location>
</feature>
<dbReference type="InterPro" id="IPR029058">
    <property type="entry name" value="AB_hydrolase_fold"/>
</dbReference>
<dbReference type="InterPro" id="IPR000073">
    <property type="entry name" value="AB_hydrolase_1"/>
</dbReference>
<dbReference type="SUPFAM" id="SSF53474">
    <property type="entry name" value="alpha/beta-Hydrolases"/>
    <property type="match status" value="1"/>
</dbReference>
<dbReference type="AlphaFoldDB" id="A0A1H9ZDZ7"/>
<name>A0A1H9ZDZ7_9ACTN</name>
<gene>
    <name evidence="2" type="ORF">SAMN04488546_0516</name>
</gene>
<evidence type="ECO:0000259" key="1">
    <source>
        <dbReference type="Pfam" id="PF00561"/>
    </source>
</evidence>
<reference evidence="3" key="1">
    <citation type="submission" date="2016-10" db="EMBL/GenBank/DDBJ databases">
        <authorList>
            <person name="Varghese N."/>
            <person name="Submissions S."/>
        </authorList>
    </citation>
    <scope>NUCLEOTIDE SEQUENCE [LARGE SCALE GENOMIC DNA]</scope>
    <source>
        <strain evidence="3">DSM 44209</strain>
    </source>
</reference>
<dbReference type="Pfam" id="PF00561">
    <property type="entry name" value="Abhydrolase_1"/>
    <property type="match status" value="1"/>
</dbReference>
<dbReference type="PANTHER" id="PTHR37946">
    <property type="entry name" value="SLL1969 PROTEIN"/>
    <property type="match status" value="1"/>
</dbReference>
<protein>
    <submittedName>
        <fullName evidence="2">Alpha/beta hydrolase family protein</fullName>
    </submittedName>
</protein>
<dbReference type="Gene3D" id="3.40.50.1820">
    <property type="entry name" value="alpha/beta hydrolase"/>
    <property type="match status" value="1"/>
</dbReference>
<evidence type="ECO:0000313" key="3">
    <source>
        <dbReference type="Proteomes" id="UP000198507"/>
    </source>
</evidence>
<keyword evidence="2" id="KW-0378">Hydrolase</keyword>
<sequence>MRPGPTLSALTLDAALAVRGMVVDRLLRSLRPADPEAAPVSPPVATRLHGLRHVTPVVLVHGYGGTRSTWSPLERRLQEAGVSHLHTLTYSPFAPCVPEIARSLVRECRRAMARAGTDRVHLVGHSLGGVVVRFAVQELGLEPHVATAVTVASPHGGTPAALLARGTLVASLRPGSPLLAQLRRQARTSDVRWVSYYSDADLVVRPRSSRLDEPSLGASNVLVPGTGHLGIVRSPVFLASVVDLLTRDTPGQVETPAATAA</sequence>
<keyword evidence="3" id="KW-1185">Reference proteome</keyword>
<dbReference type="RefSeq" id="WP_091438572.1">
    <property type="nucleotide sequence ID" value="NZ_FOIE01000001.1"/>
</dbReference>
<dbReference type="GO" id="GO:0016787">
    <property type="term" value="F:hydrolase activity"/>
    <property type="evidence" value="ECO:0007669"/>
    <property type="project" value="UniProtKB-KW"/>
</dbReference>
<dbReference type="Proteomes" id="UP000198507">
    <property type="component" value="Unassembled WGS sequence"/>
</dbReference>
<dbReference type="EMBL" id="FOIE01000001">
    <property type="protein sequence ID" value="SES79075.1"/>
    <property type="molecule type" value="Genomic_DNA"/>
</dbReference>
<evidence type="ECO:0000313" key="2">
    <source>
        <dbReference type="EMBL" id="SES79075.1"/>
    </source>
</evidence>